<evidence type="ECO:0000313" key="2">
    <source>
        <dbReference type="EMBL" id="QKX64337.1"/>
    </source>
</evidence>
<feature type="compositionally biased region" description="Low complexity" evidence="1">
    <location>
        <begin position="516"/>
        <end position="529"/>
    </location>
</feature>
<reference evidence="3" key="1">
    <citation type="submission" date="2020-06" db="EMBL/GenBank/DDBJ databases">
        <title>A chromosome-scale genome assembly of Talaromyces rugulosus W13939.</title>
        <authorList>
            <person name="Wang B."/>
            <person name="Guo L."/>
            <person name="Ye K."/>
            <person name="Wang L."/>
        </authorList>
    </citation>
    <scope>NUCLEOTIDE SEQUENCE [LARGE SCALE GENOMIC DNA]</scope>
    <source>
        <strain evidence="3">W13939</strain>
    </source>
</reference>
<feature type="region of interest" description="Disordered" evidence="1">
    <location>
        <begin position="886"/>
        <end position="931"/>
    </location>
</feature>
<feature type="compositionally biased region" description="Low complexity" evidence="1">
    <location>
        <begin position="449"/>
        <end position="476"/>
    </location>
</feature>
<dbReference type="GO" id="GO:0044732">
    <property type="term" value="C:mitotic spindle pole body"/>
    <property type="evidence" value="ECO:0007669"/>
    <property type="project" value="TreeGrafter"/>
</dbReference>
<feature type="compositionally biased region" description="Basic and acidic residues" evidence="1">
    <location>
        <begin position="53"/>
        <end position="68"/>
    </location>
</feature>
<dbReference type="GO" id="GO:0031578">
    <property type="term" value="P:mitotic spindle orientation checkpoint signaling"/>
    <property type="evidence" value="ECO:0007669"/>
    <property type="project" value="TreeGrafter"/>
</dbReference>
<feature type="region of interest" description="Disordered" evidence="1">
    <location>
        <begin position="39"/>
        <end position="75"/>
    </location>
</feature>
<feature type="compositionally biased region" description="Low complexity" evidence="1">
    <location>
        <begin position="699"/>
        <end position="709"/>
    </location>
</feature>
<dbReference type="OrthoDB" id="19159at2759"/>
<feature type="compositionally biased region" description="Polar residues" evidence="1">
    <location>
        <begin position="615"/>
        <end position="627"/>
    </location>
</feature>
<feature type="compositionally biased region" description="Acidic residues" evidence="1">
    <location>
        <begin position="918"/>
        <end position="930"/>
    </location>
</feature>
<feature type="compositionally biased region" description="Polar residues" evidence="1">
    <location>
        <begin position="743"/>
        <end position="753"/>
    </location>
</feature>
<dbReference type="PANTHER" id="PTHR35140">
    <property type="entry name" value="MITOTIC CHECK POINT PROTEIN BFA1"/>
    <property type="match status" value="1"/>
</dbReference>
<feature type="region of interest" description="Disordered" evidence="1">
    <location>
        <begin position="1"/>
        <end position="24"/>
    </location>
</feature>
<keyword evidence="3" id="KW-1185">Reference proteome</keyword>
<feature type="compositionally biased region" description="Low complexity" evidence="1">
    <location>
        <begin position="39"/>
        <end position="50"/>
    </location>
</feature>
<protein>
    <recommendedName>
        <fullName evidence="4">Cytokinesis regulator (Byr4)</fullName>
    </recommendedName>
</protein>
<feature type="region of interest" description="Disordered" evidence="1">
    <location>
        <begin position="337"/>
        <end position="357"/>
    </location>
</feature>
<dbReference type="AlphaFoldDB" id="A0A7H8RE06"/>
<dbReference type="Proteomes" id="UP000509510">
    <property type="component" value="Chromosome VI"/>
</dbReference>
<accession>A0A7H8RE06</accession>
<dbReference type="GeneID" id="55998989"/>
<feature type="compositionally biased region" description="Polar residues" evidence="1">
    <location>
        <begin position="342"/>
        <end position="355"/>
    </location>
</feature>
<organism evidence="2 3">
    <name type="scientific">Talaromyces rugulosus</name>
    <name type="common">Penicillium rugulosum</name>
    <dbReference type="NCBI Taxonomy" id="121627"/>
    <lineage>
        <taxon>Eukaryota</taxon>
        <taxon>Fungi</taxon>
        <taxon>Dikarya</taxon>
        <taxon>Ascomycota</taxon>
        <taxon>Pezizomycotina</taxon>
        <taxon>Eurotiomycetes</taxon>
        <taxon>Eurotiomycetidae</taxon>
        <taxon>Eurotiales</taxon>
        <taxon>Trichocomaceae</taxon>
        <taxon>Talaromyces</taxon>
        <taxon>Talaromyces sect. Islandici</taxon>
    </lineage>
</organism>
<feature type="region of interest" description="Disordered" evidence="1">
    <location>
        <begin position="392"/>
        <end position="779"/>
    </location>
</feature>
<evidence type="ECO:0008006" key="4">
    <source>
        <dbReference type="Google" id="ProtNLM"/>
    </source>
</evidence>
<dbReference type="RefSeq" id="XP_035350511.1">
    <property type="nucleotide sequence ID" value="XM_035494618.1"/>
</dbReference>
<feature type="compositionally biased region" description="Polar residues" evidence="1">
    <location>
        <begin position="487"/>
        <end position="500"/>
    </location>
</feature>
<evidence type="ECO:0000313" key="3">
    <source>
        <dbReference type="Proteomes" id="UP000509510"/>
    </source>
</evidence>
<dbReference type="EMBL" id="CP055903">
    <property type="protein sequence ID" value="QKX64337.1"/>
    <property type="molecule type" value="Genomic_DNA"/>
</dbReference>
<evidence type="ECO:0000256" key="1">
    <source>
        <dbReference type="SAM" id="MobiDB-lite"/>
    </source>
</evidence>
<dbReference type="PANTHER" id="PTHR35140:SF1">
    <property type="entry name" value="MITOTIC CHECK POINT PROTEIN BFA1"/>
    <property type="match status" value="1"/>
</dbReference>
<gene>
    <name evidence="2" type="ORF">TRUGW13939_11511</name>
</gene>
<proteinExistence type="predicted"/>
<dbReference type="GO" id="GO:0005096">
    <property type="term" value="F:GTPase activator activity"/>
    <property type="evidence" value="ECO:0007669"/>
    <property type="project" value="InterPro"/>
</dbReference>
<feature type="region of interest" description="Disordered" evidence="1">
    <location>
        <begin position="286"/>
        <end position="308"/>
    </location>
</feature>
<dbReference type="InterPro" id="IPR034586">
    <property type="entry name" value="Bfa1/Byr4"/>
</dbReference>
<feature type="compositionally biased region" description="Polar residues" evidence="1">
    <location>
        <begin position="549"/>
        <end position="563"/>
    </location>
</feature>
<feature type="compositionally biased region" description="Polar residues" evidence="1">
    <location>
        <begin position="396"/>
        <end position="416"/>
    </location>
</feature>
<dbReference type="GO" id="GO:1990334">
    <property type="term" value="C:Bfa1-Bub2 complex"/>
    <property type="evidence" value="ECO:0007669"/>
    <property type="project" value="InterPro"/>
</dbReference>
<dbReference type="KEGG" id="trg:TRUGW13939_11511"/>
<feature type="compositionally biased region" description="Low complexity" evidence="1">
    <location>
        <begin position="296"/>
        <end position="308"/>
    </location>
</feature>
<name>A0A7H8RE06_TALRU</name>
<sequence length="981" mass="107003">MQSDNLHLLQGEAAAPVESWDDDGDLQCLDDTNFQAVSTTTSVTGSVRRSAGGHRDSVSSRLSVRSDIESNPGDEDWQVLLRDNDETATEEAIASARSAGIPIPNGVPKSALTGGAIKKLQAKHARKSTIDDWSDDLDFPMDAELSLRPQERPLFPESLQHVNPLLMTSPSKPAAAIDLDSFRESDTAIQIESPTDALASPKQTSERDHVKEVPTIKIAKLRPNELQPSAVAANNDMDDFEQDFEFPGENSTLKLSAPKDITPNPPNLNEDVWDLDWAEGSIGVRFGGTKRDGRSTHSSSISAFSPSVSSCLTAESDDSLEGLVLPDGPVDFSEALKKRQEPSTTPDVSPKSQPVSKRVNEHKDFFDNLDVDDGNVFASMKPGVNRNVKRKIAHTPTPSRSEKTITFTNKTPSTVTRIPRLSGHDRSHSNLEPVSESGAPIVKFRRPQSRLSGHASRSSVSSIHASHTSPPATPSSRARRSLGSRISGENTRTDTTTSAQLLKAKRSMPSIRAYDPSTSSTPLPRPSSRQDGATFIPQSIRPKTPVDRATTSSRLANRPSNTPFLPAGASPGQSQHASVKYTRHSRRSDSEDFANSQKSATRFAYPPPSQRHNSDTTSDYTNVTAKRTVTRPARRRNYGDGSELESFDDLPTSTVAESRFVKSPVGHGAPRSIRSRLTHTPPALLPRAETSPSSTAQLSSPRPSSFTPRFARDTNASRNAREQRIASLSLPSRDRGSTALAPLSTNWKGQQHSQDGESVLTLRSKKGKSSKARPQLIRPMGSGVNETKQIKGMQYNPATYRWEGNENTVAGFDVMTRPKSPKAAPALIASMGTTKDTQVVGNMVFDPQRMCWMKLASSPGGGEGGDKGTAAVVYDESEDVFAGLEDLQDKSDSTRHKRVLSGTANDMDVSDDQSGGDSSEEWPITEEFDVGPEFVKRQRAEEDRWRRKVAKWVTSERQRFGDGWRWSIRDLIPSENNASAS</sequence>